<evidence type="ECO:0000259" key="4">
    <source>
        <dbReference type="PROSITE" id="PS50835"/>
    </source>
</evidence>
<name>A0AAD5FS81_SILAS</name>
<dbReference type="PROSITE" id="PS50835">
    <property type="entry name" value="IG_LIKE"/>
    <property type="match status" value="2"/>
</dbReference>
<dbReference type="GO" id="GO:0005576">
    <property type="term" value="C:extracellular region"/>
    <property type="evidence" value="ECO:0007669"/>
    <property type="project" value="UniProtKB-ARBA"/>
</dbReference>
<feature type="domain" description="Ig-like" evidence="4">
    <location>
        <begin position="120"/>
        <end position="227"/>
    </location>
</feature>
<feature type="domain" description="Ig-like" evidence="4">
    <location>
        <begin position="1"/>
        <end position="91"/>
    </location>
</feature>
<dbReference type="GO" id="GO:0019814">
    <property type="term" value="C:immunoglobulin complex"/>
    <property type="evidence" value="ECO:0007669"/>
    <property type="project" value="UniProtKB-KW"/>
</dbReference>
<keyword evidence="2" id="KW-1064">Adaptive immunity</keyword>
<dbReference type="PANTHER" id="PTHR23266">
    <property type="entry name" value="IMMUNOGLOBULIN HEAVY CHAIN"/>
    <property type="match status" value="1"/>
</dbReference>
<dbReference type="InterPro" id="IPR050199">
    <property type="entry name" value="IgHV"/>
</dbReference>
<feature type="non-terminal residue" evidence="5">
    <location>
        <position position="227"/>
    </location>
</feature>
<keyword evidence="6" id="KW-1185">Reference proteome</keyword>
<feature type="non-terminal residue" evidence="5">
    <location>
        <position position="1"/>
    </location>
</feature>
<dbReference type="SMART" id="SM00406">
    <property type="entry name" value="IGv"/>
    <property type="match status" value="2"/>
</dbReference>
<dbReference type="AlphaFoldDB" id="A0AAD5FS81"/>
<dbReference type="InterPro" id="IPR013106">
    <property type="entry name" value="Ig_V-set"/>
</dbReference>
<dbReference type="SMART" id="SM00409">
    <property type="entry name" value="IG"/>
    <property type="match status" value="1"/>
</dbReference>
<dbReference type="Proteomes" id="UP001205998">
    <property type="component" value="Unassembled WGS sequence"/>
</dbReference>
<organism evidence="5 6">
    <name type="scientific">Silurus asotus</name>
    <name type="common">Amur catfish</name>
    <name type="synonym">Parasilurus asotus</name>
    <dbReference type="NCBI Taxonomy" id="30991"/>
    <lineage>
        <taxon>Eukaryota</taxon>
        <taxon>Metazoa</taxon>
        <taxon>Chordata</taxon>
        <taxon>Craniata</taxon>
        <taxon>Vertebrata</taxon>
        <taxon>Euteleostomi</taxon>
        <taxon>Actinopterygii</taxon>
        <taxon>Neopterygii</taxon>
        <taxon>Teleostei</taxon>
        <taxon>Ostariophysi</taxon>
        <taxon>Siluriformes</taxon>
        <taxon>Siluridae</taxon>
        <taxon>Silurus</taxon>
    </lineage>
</organism>
<proteinExistence type="predicted"/>
<sequence length="227" mass="25093">VELTQPASVLVKPGESFSISCKVSVSSYCIHWIRQPAGKTLEWLGYLCDGGSTNLKDTIKSKISFSQDKSISTVYLRGQNFQPEDTAVYYCARHTALQTPCSAVQKHPCSFSSLCMQTTPTMFSTSLLFLLAAASYVHGEELTQPASMTVHCKVSYSVTSHHSAWIRQPAGKTLEWIGYITTGGGTAFNDNLKNKFSFSRYTSTNTITIRGQNMQTEDTAVYYCARD</sequence>
<reference evidence="5" key="1">
    <citation type="submission" date="2018-07" db="EMBL/GenBank/DDBJ databases">
        <title>Comparative genomics of catfishes provides insights into carnivory and benthic adaptation.</title>
        <authorList>
            <person name="Zhang Y."/>
            <person name="Wang D."/>
            <person name="Peng Z."/>
            <person name="Zheng S."/>
            <person name="Shao F."/>
            <person name="Tao W."/>
        </authorList>
    </citation>
    <scope>NUCLEOTIDE SEQUENCE</scope>
    <source>
        <strain evidence="5">Chongqing</strain>
    </source>
</reference>
<keyword evidence="3" id="KW-1280">Immunoglobulin</keyword>
<evidence type="ECO:0000313" key="6">
    <source>
        <dbReference type="Proteomes" id="UP001205998"/>
    </source>
</evidence>
<dbReference type="InterPro" id="IPR036179">
    <property type="entry name" value="Ig-like_dom_sf"/>
</dbReference>
<evidence type="ECO:0000256" key="2">
    <source>
        <dbReference type="ARBA" id="ARBA00023130"/>
    </source>
</evidence>
<comment type="caution">
    <text evidence="5">The sequence shown here is derived from an EMBL/GenBank/DDBJ whole genome shotgun (WGS) entry which is preliminary data.</text>
</comment>
<accession>A0AAD5FS81</accession>
<evidence type="ECO:0000313" key="5">
    <source>
        <dbReference type="EMBL" id="KAI5627265.1"/>
    </source>
</evidence>
<dbReference type="InterPro" id="IPR007110">
    <property type="entry name" value="Ig-like_dom"/>
</dbReference>
<dbReference type="Pfam" id="PF07686">
    <property type="entry name" value="V-set"/>
    <property type="match status" value="2"/>
</dbReference>
<dbReference type="SUPFAM" id="SSF48726">
    <property type="entry name" value="Immunoglobulin"/>
    <property type="match status" value="2"/>
</dbReference>
<evidence type="ECO:0000256" key="1">
    <source>
        <dbReference type="ARBA" id="ARBA00022859"/>
    </source>
</evidence>
<dbReference type="InterPro" id="IPR013783">
    <property type="entry name" value="Ig-like_fold"/>
</dbReference>
<evidence type="ECO:0000256" key="3">
    <source>
        <dbReference type="ARBA" id="ARBA00043265"/>
    </source>
</evidence>
<protein>
    <recommendedName>
        <fullName evidence="4">Ig-like domain-containing protein</fullName>
    </recommendedName>
</protein>
<dbReference type="Gene3D" id="2.60.40.10">
    <property type="entry name" value="Immunoglobulins"/>
    <property type="match status" value="2"/>
</dbReference>
<dbReference type="EMBL" id="MU551459">
    <property type="protein sequence ID" value="KAI5627265.1"/>
    <property type="molecule type" value="Genomic_DNA"/>
</dbReference>
<dbReference type="InterPro" id="IPR003599">
    <property type="entry name" value="Ig_sub"/>
</dbReference>
<keyword evidence="1" id="KW-0391">Immunity</keyword>
<dbReference type="GO" id="GO:0002250">
    <property type="term" value="P:adaptive immune response"/>
    <property type="evidence" value="ECO:0007669"/>
    <property type="project" value="UniProtKB-KW"/>
</dbReference>
<gene>
    <name evidence="5" type="ORF">C0J50_13176</name>
</gene>